<dbReference type="AlphaFoldDB" id="A0A0F4ESU9"/>
<dbReference type="Gene3D" id="3.30.1310.10">
    <property type="entry name" value="Nucleoid-associated protein YbaB-like domain"/>
    <property type="match status" value="1"/>
</dbReference>
<gene>
    <name evidence="1" type="primary">espL</name>
    <name evidence="1" type="ORF">MLPM_0044</name>
</gene>
<dbReference type="EMBL" id="JRPY01000002">
    <property type="protein sequence ID" value="KJX75909.1"/>
    <property type="molecule type" value="Genomic_DNA"/>
</dbReference>
<evidence type="ECO:0000313" key="1">
    <source>
        <dbReference type="EMBL" id="KJX75909.1"/>
    </source>
</evidence>
<proteinExistence type="predicted"/>
<reference evidence="1 2" key="1">
    <citation type="journal article" date="2015" name="Proc. Natl. Acad. Sci. U.S.A.">
        <title>Insight into the evolution and origin of leprosy bacilli from the genome sequence of Mycobacterium lepromatosis.</title>
        <authorList>
            <person name="Singh P."/>
            <person name="Benjak A."/>
            <person name="Schuenemann V.J."/>
            <person name="Herbig A."/>
            <person name="Avanzi C."/>
            <person name="Busso P."/>
            <person name="Nieselt K."/>
            <person name="Krause J."/>
            <person name="Vera-Cabrera L."/>
            <person name="Cole S.T."/>
        </authorList>
    </citation>
    <scope>NUCLEOTIDE SEQUENCE [LARGE SCALE GENOMIC DNA]</scope>
    <source>
        <strain evidence="1 2">Mx1-22A</strain>
    </source>
</reference>
<dbReference type="Pfam" id="PF02575">
    <property type="entry name" value="YbaB_DNA_bd"/>
    <property type="match status" value="1"/>
</dbReference>
<accession>A0A0F4ESU9</accession>
<dbReference type="PATRIC" id="fig|480418.6.peg.152"/>
<dbReference type="STRING" id="480418.GCA_000975265_00980"/>
<dbReference type="Proteomes" id="UP000053699">
    <property type="component" value="Unassembled WGS sequence"/>
</dbReference>
<protein>
    <submittedName>
        <fullName evidence="1">ESX-1 secretion-associated protein EspL</fullName>
    </submittedName>
</protein>
<dbReference type="InterPro" id="IPR004401">
    <property type="entry name" value="YbaB/EbfC"/>
</dbReference>
<comment type="caution">
    <text evidence="1">The sequence shown here is derived from an EMBL/GenBank/DDBJ whole genome shotgun (WGS) entry which is preliminary data.</text>
</comment>
<dbReference type="SUPFAM" id="SSF82607">
    <property type="entry name" value="YbaB-like"/>
    <property type="match status" value="1"/>
</dbReference>
<sequence>MDLDPMQAQIIALLGQFQSALDGQCNQMNDGVFKASDQEKTVEVTINGYQWLTDIHIESGALREFGHEVVADRINAALQNAQSAATAYNEAAREQLAARLSALSRPISEPPPT</sequence>
<dbReference type="GO" id="GO:0003677">
    <property type="term" value="F:DNA binding"/>
    <property type="evidence" value="ECO:0007669"/>
    <property type="project" value="InterPro"/>
</dbReference>
<name>A0A0F4ESU9_9MYCO</name>
<evidence type="ECO:0000313" key="2">
    <source>
        <dbReference type="Proteomes" id="UP000053699"/>
    </source>
</evidence>
<dbReference type="InterPro" id="IPR036894">
    <property type="entry name" value="YbaB-like_sf"/>
</dbReference>
<dbReference type="RefSeq" id="WP_045842197.1">
    <property type="nucleotide sequence ID" value="NZ_CP083405.1"/>
</dbReference>
<dbReference type="OrthoDB" id="4741720at2"/>
<organism evidence="1 2">
    <name type="scientific">Mycobacterium lepromatosis</name>
    <dbReference type="NCBI Taxonomy" id="480418"/>
    <lineage>
        <taxon>Bacteria</taxon>
        <taxon>Bacillati</taxon>
        <taxon>Actinomycetota</taxon>
        <taxon>Actinomycetes</taxon>
        <taxon>Mycobacteriales</taxon>
        <taxon>Mycobacteriaceae</taxon>
        <taxon>Mycobacterium</taxon>
    </lineage>
</organism>
<keyword evidence="2" id="KW-1185">Reference proteome</keyword>